<sequence>MASGPDLQFRPAIDSDWPEIFAADARAFGITAPIDEYQRANSRARINNEDIVVVRDPALPGDPLVGKAMYYRLTMSVPGGGRLDFPGLTWVSVAPTHRRRGILRELIMRLRTKWAQEGQPIAALWASEATIYGRFGFGPAVFAEDVRIDERQSLRLPAPAQAQVRFATAEEFAGHAPALYDRWADVHPGVMSRDLLWWQSVLDDRPAHRLITTGERQYLLHPDGYAVYHLDTANTGPDNLPAAHVDEVVAVTDEAHTELWRILASLDLVATTTATLPVGDPLPFKLADLRGVKTTSRHDTLWIAILDVADALGARTYAADIDTTLVVDDPLGTTGGRYRLRIVDGSPDVVPGDGAAGEIACDITVLASLFFGAVDARALAAAGRVRASDPELLTAFAAVWRTQSPPATGTDF</sequence>
<comment type="similarity">
    <text evidence="1 5">Belongs to the acetyltransferase Eis family.</text>
</comment>
<dbReference type="InterPro" id="IPR036527">
    <property type="entry name" value="SCP2_sterol-bd_dom_sf"/>
</dbReference>
<feature type="domain" description="N-acetyltransferase" evidence="6">
    <location>
        <begin position="7"/>
        <end position="159"/>
    </location>
</feature>
<evidence type="ECO:0000313" key="7">
    <source>
        <dbReference type="EMBL" id="GAA3030544.1"/>
    </source>
</evidence>
<reference evidence="8" key="1">
    <citation type="journal article" date="2019" name="Int. J. Syst. Evol. Microbiol.">
        <title>The Global Catalogue of Microorganisms (GCM) 10K type strain sequencing project: providing services to taxonomists for standard genome sequencing and annotation.</title>
        <authorList>
            <consortium name="The Broad Institute Genomics Platform"/>
            <consortium name="The Broad Institute Genome Sequencing Center for Infectious Disease"/>
            <person name="Wu L."/>
            <person name="Ma J."/>
        </authorList>
    </citation>
    <scope>NUCLEOTIDE SEQUENCE [LARGE SCALE GENOMIC DNA]</scope>
    <source>
        <strain evidence="8">JCM 14234</strain>
    </source>
</reference>
<evidence type="ECO:0000259" key="6">
    <source>
        <dbReference type="PROSITE" id="PS51186"/>
    </source>
</evidence>
<keyword evidence="4 5" id="KW-0012">Acyltransferase</keyword>
<feature type="active site" description="Proton donor" evidence="5">
    <location>
        <position position="132"/>
    </location>
</feature>
<evidence type="ECO:0000256" key="5">
    <source>
        <dbReference type="HAMAP-Rule" id="MF_01812"/>
    </source>
</evidence>
<evidence type="ECO:0000256" key="2">
    <source>
        <dbReference type="ARBA" id="ARBA00022488"/>
    </source>
</evidence>
<gene>
    <name evidence="7" type="ORF">GCM10010528_09930</name>
</gene>
<keyword evidence="8" id="KW-1185">Reference proteome</keyword>
<dbReference type="NCBIfam" id="NF002367">
    <property type="entry name" value="PRK01346.1-4"/>
    <property type="match status" value="1"/>
</dbReference>
<dbReference type="Pfam" id="PF13527">
    <property type="entry name" value="Acetyltransf_9"/>
    <property type="match status" value="1"/>
</dbReference>
<evidence type="ECO:0000256" key="4">
    <source>
        <dbReference type="ARBA" id="ARBA00023315"/>
    </source>
</evidence>
<feature type="binding site" evidence="5">
    <location>
        <begin position="127"/>
        <end position="128"/>
    </location>
    <ligand>
        <name>acetyl-CoA</name>
        <dbReference type="ChEBI" id="CHEBI:57288"/>
    </ligand>
</feature>
<dbReference type="RefSeq" id="WP_290713508.1">
    <property type="nucleotide sequence ID" value="NZ_BAAAVS010000017.1"/>
</dbReference>
<dbReference type="Proteomes" id="UP001501035">
    <property type="component" value="Unassembled WGS sequence"/>
</dbReference>
<feature type="binding site" evidence="5">
    <location>
        <begin position="99"/>
        <end position="104"/>
    </location>
    <ligand>
        <name>acetyl-CoA</name>
        <dbReference type="ChEBI" id="CHEBI:57288"/>
    </ligand>
</feature>
<organism evidence="7 8">
    <name type="scientific">Gordonia defluvii</name>
    <dbReference type="NCBI Taxonomy" id="283718"/>
    <lineage>
        <taxon>Bacteria</taxon>
        <taxon>Bacillati</taxon>
        <taxon>Actinomycetota</taxon>
        <taxon>Actinomycetes</taxon>
        <taxon>Mycobacteriales</taxon>
        <taxon>Gordoniaceae</taxon>
        <taxon>Gordonia</taxon>
    </lineage>
</organism>
<dbReference type="SUPFAM" id="SSF55718">
    <property type="entry name" value="SCP-like"/>
    <property type="match status" value="1"/>
</dbReference>
<name>A0ABP6L7H4_9ACTN</name>
<keyword evidence="2" id="KW-1036">Host cytoplasmic vesicle</keyword>
<proteinExistence type="inferred from homology"/>
<evidence type="ECO:0000256" key="1">
    <source>
        <dbReference type="ARBA" id="ARBA00009213"/>
    </source>
</evidence>
<evidence type="ECO:0000256" key="3">
    <source>
        <dbReference type="ARBA" id="ARBA00022679"/>
    </source>
</evidence>
<dbReference type="Pfam" id="PF17668">
    <property type="entry name" value="Acetyltransf_17"/>
    <property type="match status" value="1"/>
</dbReference>
<accession>A0ABP6L7H4</accession>
<dbReference type="InterPro" id="IPR051554">
    <property type="entry name" value="Acetyltransferase_Eis"/>
</dbReference>
<dbReference type="PANTHER" id="PTHR37817">
    <property type="entry name" value="N-ACETYLTRANSFERASE EIS"/>
    <property type="match status" value="1"/>
</dbReference>
<dbReference type="PANTHER" id="PTHR37817:SF1">
    <property type="entry name" value="N-ACETYLTRANSFERASE EIS"/>
    <property type="match status" value="1"/>
</dbReference>
<dbReference type="EMBL" id="BAAAVS010000017">
    <property type="protein sequence ID" value="GAA3030544.1"/>
    <property type="molecule type" value="Genomic_DNA"/>
</dbReference>
<dbReference type="Pfam" id="PF13530">
    <property type="entry name" value="SCP2_2"/>
    <property type="match status" value="1"/>
</dbReference>
<dbReference type="InterPro" id="IPR022902">
    <property type="entry name" value="NAcTrfase_Eis"/>
</dbReference>
<dbReference type="HAMAP" id="MF_01812">
    <property type="entry name" value="Eis"/>
    <property type="match status" value="1"/>
</dbReference>
<dbReference type="SUPFAM" id="SSF55729">
    <property type="entry name" value="Acyl-CoA N-acyltransferases (Nat)"/>
    <property type="match status" value="1"/>
</dbReference>
<feature type="binding site" evidence="5">
    <location>
        <begin position="91"/>
        <end position="93"/>
    </location>
    <ligand>
        <name>acetyl-CoA</name>
        <dbReference type="ChEBI" id="CHEBI:57288"/>
    </ligand>
</feature>
<protein>
    <submittedName>
        <fullName evidence="7">Enhanced intracellular survival protein Eis</fullName>
    </submittedName>
</protein>
<dbReference type="Gene3D" id="3.30.1050.10">
    <property type="entry name" value="SCP2 sterol-binding domain"/>
    <property type="match status" value="1"/>
</dbReference>
<dbReference type="PROSITE" id="PS51186">
    <property type="entry name" value="GNAT"/>
    <property type="match status" value="1"/>
</dbReference>
<evidence type="ECO:0000313" key="8">
    <source>
        <dbReference type="Proteomes" id="UP001501035"/>
    </source>
</evidence>
<comment type="subunit">
    <text evidence="5">Homohexamer; trimer of dimers.</text>
</comment>
<dbReference type="InterPro" id="IPR016181">
    <property type="entry name" value="Acyl_CoA_acyltransferase"/>
</dbReference>
<keyword evidence="3 5" id="KW-0808">Transferase</keyword>
<dbReference type="InterPro" id="IPR025559">
    <property type="entry name" value="Eis_dom"/>
</dbReference>
<dbReference type="Gene3D" id="3.40.630.30">
    <property type="match status" value="2"/>
</dbReference>
<feature type="active site" description="Proton acceptor; via carboxylate" evidence="5">
    <location>
        <position position="412"/>
    </location>
</feature>
<dbReference type="InterPro" id="IPR000182">
    <property type="entry name" value="GNAT_dom"/>
</dbReference>
<dbReference type="InterPro" id="IPR041380">
    <property type="entry name" value="Acetyltransf_17"/>
</dbReference>
<comment type="caution">
    <text evidence="7">The sequence shown here is derived from an EMBL/GenBank/DDBJ whole genome shotgun (WGS) entry which is preliminary data.</text>
</comment>